<evidence type="ECO:0000313" key="4">
    <source>
        <dbReference type="Proteomes" id="UP000245926"/>
    </source>
</evidence>
<evidence type="ECO:0008006" key="5">
    <source>
        <dbReference type="Google" id="ProtNLM"/>
    </source>
</evidence>
<reference evidence="4" key="1">
    <citation type="submission" date="2018-05" db="EMBL/GenBank/DDBJ databases">
        <title>Complete Genome Sequence of Methylobacterium sp. 17SD2-17.</title>
        <authorList>
            <person name="Srinivasan S."/>
        </authorList>
    </citation>
    <scope>NUCLEOTIDE SEQUENCE [LARGE SCALE GENOMIC DNA]</scope>
    <source>
        <strain evidence="4">17SD2-17</strain>
    </source>
</reference>
<feature type="compositionally biased region" description="Polar residues" evidence="1">
    <location>
        <begin position="66"/>
        <end position="76"/>
    </location>
</feature>
<evidence type="ECO:0000313" key="3">
    <source>
        <dbReference type="EMBL" id="AWN41124.1"/>
    </source>
</evidence>
<dbReference type="RefSeq" id="WP_109889856.1">
    <property type="nucleotide sequence ID" value="NZ_CP029550.1"/>
</dbReference>
<evidence type="ECO:0000256" key="2">
    <source>
        <dbReference type="SAM" id="SignalP"/>
    </source>
</evidence>
<accession>A0A2U8W4U3</accession>
<name>A0A2U8W4U3_9HYPH</name>
<protein>
    <recommendedName>
        <fullName evidence="5">Glycine zipper 2TM domain-containing protein</fullName>
    </recommendedName>
</protein>
<gene>
    <name evidence="3" type="ORF">DK389_12060</name>
</gene>
<sequence>MKRIVLGAAMVLTALSLSNAAEAKGCLKGAIVGGVAGHMAGHGVVGAAAGCAIGRHRANKEERRNNAGQPPAQTAH</sequence>
<proteinExistence type="predicted"/>
<feature type="signal peptide" evidence="2">
    <location>
        <begin position="1"/>
        <end position="23"/>
    </location>
</feature>
<dbReference type="KEGG" id="mets:DK389_12060"/>
<keyword evidence="2" id="KW-0732">Signal</keyword>
<dbReference type="AlphaFoldDB" id="A0A2U8W4U3"/>
<keyword evidence="4" id="KW-1185">Reference proteome</keyword>
<dbReference type="Proteomes" id="UP000245926">
    <property type="component" value="Chromosome"/>
</dbReference>
<organism evidence="3 4">
    <name type="scientific">Methylobacterium durans</name>
    <dbReference type="NCBI Taxonomy" id="2202825"/>
    <lineage>
        <taxon>Bacteria</taxon>
        <taxon>Pseudomonadati</taxon>
        <taxon>Pseudomonadota</taxon>
        <taxon>Alphaproteobacteria</taxon>
        <taxon>Hyphomicrobiales</taxon>
        <taxon>Methylobacteriaceae</taxon>
        <taxon>Methylobacterium</taxon>
    </lineage>
</organism>
<feature type="region of interest" description="Disordered" evidence="1">
    <location>
        <begin position="56"/>
        <end position="76"/>
    </location>
</feature>
<dbReference type="EMBL" id="CP029550">
    <property type="protein sequence ID" value="AWN41124.1"/>
    <property type="molecule type" value="Genomic_DNA"/>
</dbReference>
<feature type="chain" id="PRO_5016138891" description="Glycine zipper 2TM domain-containing protein" evidence="2">
    <location>
        <begin position="24"/>
        <end position="76"/>
    </location>
</feature>
<evidence type="ECO:0000256" key="1">
    <source>
        <dbReference type="SAM" id="MobiDB-lite"/>
    </source>
</evidence>